<name>A0ABR2VPZ5_9FUNG</name>
<accession>A0ABR2VPZ5</accession>
<feature type="transmembrane region" description="Helical" evidence="1">
    <location>
        <begin position="12"/>
        <end position="36"/>
    </location>
</feature>
<feature type="transmembrane region" description="Helical" evidence="1">
    <location>
        <begin position="85"/>
        <end position="104"/>
    </location>
</feature>
<reference evidence="2 3" key="1">
    <citation type="submission" date="2023-04" db="EMBL/GenBank/DDBJ databases">
        <title>Genome of Basidiobolus ranarum AG-B5.</title>
        <authorList>
            <person name="Stajich J.E."/>
            <person name="Carter-House D."/>
            <person name="Gryganskyi A."/>
        </authorList>
    </citation>
    <scope>NUCLEOTIDE SEQUENCE [LARGE SCALE GENOMIC DNA]</scope>
    <source>
        <strain evidence="2 3">AG-B5</strain>
    </source>
</reference>
<evidence type="ECO:0000313" key="3">
    <source>
        <dbReference type="Proteomes" id="UP001479436"/>
    </source>
</evidence>
<sequence length="181" mass="20421">MREISRSWTFPAVRVVIAWGLLAAILTLFQTVSIMIPSMSLKNHQFDWKNAGFAIAFVWYTSFAFLSILFLMLQLLTDQGFQVPGTLFLVLQLTTSGGILSNTLQPGLAKVGVAFPMYYAVRGLRSIFYGSLTHKMWINWLVISAWIIIPGVISMIWAKYKIKQLRLGEKPLESTDKISNA</sequence>
<proteinExistence type="predicted"/>
<evidence type="ECO:0008006" key="4">
    <source>
        <dbReference type="Google" id="ProtNLM"/>
    </source>
</evidence>
<dbReference type="EMBL" id="JASJQH010008381">
    <property type="protein sequence ID" value="KAK9693105.1"/>
    <property type="molecule type" value="Genomic_DNA"/>
</dbReference>
<evidence type="ECO:0000313" key="2">
    <source>
        <dbReference type="EMBL" id="KAK9693105.1"/>
    </source>
</evidence>
<keyword evidence="1" id="KW-0812">Transmembrane</keyword>
<feature type="transmembrane region" description="Helical" evidence="1">
    <location>
        <begin position="137"/>
        <end position="158"/>
    </location>
</feature>
<keyword evidence="1" id="KW-0472">Membrane</keyword>
<organism evidence="2 3">
    <name type="scientific">Basidiobolus ranarum</name>
    <dbReference type="NCBI Taxonomy" id="34480"/>
    <lineage>
        <taxon>Eukaryota</taxon>
        <taxon>Fungi</taxon>
        <taxon>Fungi incertae sedis</taxon>
        <taxon>Zoopagomycota</taxon>
        <taxon>Entomophthoromycotina</taxon>
        <taxon>Basidiobolomycetes</taxon>
        <taxon>Basidiobolales</taxon>
        <taxon>Basidiobolaceae</taxon>
        <taxon>Basidiobolus</taxon>
    </lineage>
</organism>
<comment type="caution">
    <text evidence="2">The sequence shown here is derived from an EMBL/GenBank/DDBJ whole genome shotgun (WGS) entry which is preliminary data.</text>
</comment>
<keyword evidence="1" id="KW-1133">Transmembrane helix</keyword>
<dbReference type="Proteomes" id="UP001479436">
    <property type="component" value="Unassembled WGS sequence"/>
</dbReference>
<keyword evidence="3" id="KW-1185">Reference proteome</keyword>
<gene>
    <name evidence="2" type="ORF">K7432_014063</name>
</gene>
<evidence type="ECO:0000256" key="1">
    <source>
        <dbReference type="SAM" id="Phobius"/>
    </source>
</evidence>
<protein>
    <recommendedName>
        <fullName evidence="4">DUF3533 domain-containing protein</fullName>
    </recommendedName>
</protein>
<feature type="transmembrane region" description="Helical" evidence="1">
    <location>
        <begin position="51"/>
        <end position="73"/>
    </location>
</feature>